<protein>
    <submittedName>
        <fullName evidence="2">Uncharacterized protein</fullName>
    </submittedName>
</protein>
<dbReference type="EMBL" id="ML122350">
    <property type="protein sequence ID" value="RPD52600.1"/>
    <property type="molecule type" value="Genomic_DNA"/>
</dbReference>
<name>A0A5C2RNA5_9APHY</name>
<evidence type="ECO:0000313" key="2">
    <source>
        <dbReference type="EMBL" id="RPD52600.1"/>
    </source>
</evidence>
<feature type="compositionally biased region" description="Acidic residues" evidence="1">
    <location>
        <begin position="429"/>
        <end position="445"/>
    </location>
</feature>
<feature type="compositionally biased region" description="Acidic residues" evidence="1">
    <location>
        <begin position="401"/>
        <end position="415"/>
    </location>
</feature>
<feature type="region of interest" description="Disordered" evidence="1">
    <location>
        <begin position="62"/>
        <end position="92"/>
    </location>
</feature>
<dbReference type="STRING" id="1328759.A0A5C2RNA5"/>
<keyword evidence="3" id="KW-1185">Reference proteome</keyword>
<reference evidence="2" key="1">
    <citation type="journal article" date="2018" name="Genome Biol. Evol.">
        <title>Genomics and development of Lentinus tigrinus, a white-rot wood-decaying mushroom with dimorphic fruiting bodies.</title>
        <authorList>
            <person name="Wu B."/>
            <person name="Xu Z."/>
            <person name="Knudson A."/>
            <person name="Carlson A."/>
            <person name="Chen N."/>
            <person name="Kovaka S."/>
            <person name="LaButti K."/>
            <person name="Lipzen A."/>
            <person name="Pennachio C."/>
            <person name="Riley R."/>
            <person name="Schakwitz W."/>
            <person name="Umezawa K."/>
            <person name="Ohm R.A."/>
            <person name="Grigoriev I.V."/>
            <person name="Nagy L.G."/>
            <person name="Gibbons J."/>
            <person name="Hibbett D."/>
        </authorList>
    </citation>
    <scope>NUCLEOTIDE SEQUENCE [LARGE SCALE GENOMIC DNA]</scope>
    <source>
        <strain evidence="2">ALCF2SS1-6</strain>
    </source>
</reference>
<feature type="region of interest" description="Disordered" evidence="1">
    <location>
        <begin position="1"/>
        <end position="35"/>
    </location>
</feature>
<evidence type="ECO:0000256" key="1">
    <source>
        <dbReference type="SAM" id="MobiDB-lite"/>
    </source>
</evidence>
<accession>A0A5C2RNA5</accession>
<dbReference type="AlphaFoldDB" id="A0A5C2RNA5"/>
<dbReference type="OrthoDB" id="3218552at2759"/>
<organism evidence="2 3">
    <name type="scientific">Lentinus tigrinus ALCF2SS1-6</name>
    <dbReference type="NCBI Taxonomy" id="1328759"/>
    <lineage>
        <taxon>Eukaryota</taxon>
        <taxon>Fungi</taxon>
        <taxon>Dikarya</taxon>
        <taxon>Basidiomycota</taxon>
        <taxon>Agaricomycotina</taxon>
        <taxon>Agaricomycetes</taxon>
        <taxon>Polyporales</taxon>
        <taxon>Polyporaceae</taxon>
        <taxon>Lentinus</taxon>
    </lineage>
</organism>
<gene>
    <name evidence="2" type="ORF">L227DRAFT_617677</name>
</gene>
<evidence type="ECO:0000313" key="3">
    <source>
        <dbReference type="Proteomes" id="UP000313359"/>
    </source>
</evidence>
<proteinExistence type="predicted"/>
<sequence length="445" mass="50599">MAPVRRRWSEIEPNGQPSSHSYAGDPFPPHSSVFLTPTTLCPSASPTLESMHSSNLPVLRPRRARALSPLKETPKRKREGSSLVTVERDQQARREKHMEALVAHLDAIAKMSMEKMIRKTYEKDTRYGLIRLKFHLYLGFHMVALPLPTITDDGTPSPKKVRRDERRYKEAYSTLLWEMFPASLGFHIREQVPATGEYFRGDAVDSVMLYIVFRKDVPLLMVEFKDPDVLKVMSGRLAADTQMRDRLRDAVSEMVPGITCVYGLSAIGLNVCFYRAYKRKDKKLIITPARVPTPADPNCLPHKDHLADQWLMKITDSKAVALLYMIRRNIIDMVCAALEEAPAVFEARRRRLRLPLDKAGRRAARAERKRGDRLIETLKQDAGHPFEGEAYVETYGVPEDVTGDEEEVPDEEYDNNAEYHDDSSSYDESSGEEVSSDEIASEDSD</sequence>
<dbReference type="Proteomes" id="UP000313359">
    <property type="component" value="Unassembled WGS sequence"/>
</dbReference>
<feature type="region of interest" description="Disordered" evidence="1">
    <location>
        <begin position="396"/>
        <end position="445"/>
    </location>
</feature>